<feature type="compositionally biased region" description="Acidic residues" evidence="1">
    <location>
        <begin position="53"/>
        <end position="67"/>
    </location>
</feature>
<feature type="region of interest" description="Disordered" evidence="1">
    <location>
        <begin position="21"/>
        <end position="76"/>
    </location>
</feature>
<protein>
    <submittedName>
        <fullName evidence="2">Uncharacterized protein</fullName>
    </submittedName>
</protein>
<evidence type="ECO:0000256" key="1">
    <source>
        <dbReference type="SAM" id="MobiDB-lite"/>
    </source>
</evidence>
<proteinExistence type="predicted"/>
<sequence>MFLRAHVKINLHLFVVIQYSSGSPPRKLTNNLSQDWKIYSREGRQEGDRGGEEEQQQEEEDEEEEEEKMSKGRRLR</sequence>
<dbReference type="AlphaFoldDB" id="A0A5B7KGQ7"/>
<reference evidence="2 3" key="1">
    <citation type="submission" date="2019-05" db="EMBL/GenBank/DDBJ databases">
        <title>Another draft genome of Portunus trituberculatus and its Hox gene families provides insights of decapod evolution.</title>
        <authorList>
            <person name="Jeong J.-H."/>
            <person name="Song I."/>
            <person name="Kim S."/>
            <person name="Choi T."/>
            <person name="Kim D."/>
            <person name="Ryu S."/>
            <person name="Kim W."/>
        </authorList>
    </citation>
    <scope>NUCLEOTIDE SEQUENCE [LARGE SCALE GENOMIC DNA]</scope>
    <source>
        <tissue evidence="2">Muscle</tissue>
    </source>
</reference>
<organism evidence="2 3">
    <name type="scientific">Portunus trituberculatus</name>
    <name type="common">Swimming crab</name>
    <name type="synonym">Neptunus trituberculatus</name>
    <dbReference type="NCBI Taxonomy" id="210409"/>
    <lineage>
        <taxon>Eukaryota</taxon>
        <taxon>Metazoa</taxon>
        <taxon>Ecdysozoa</taxon>
        <taxon>Arthropoda</taxon>
        <taxon>Crustacea</taxon>
        <taxon>Multicrustacea</taxon>
        <taxon>Malacostraca</taxon>
        <taxon>Eumalacostraca</taxon>
        <taxon>Eucarida</taxon>
        <taxon>Decapoda</taxon>
        <taxon>Pleocyemata</taxon>
        <taxon>Brachyura</taxon>
        <taxon>Eubrachyura</taxon>
        <taxon>Portunoidea</taxon>
        <taxon>Portunidae</taxon>
        <taxon>Portuninae</taxon>
        <taxon>Portunus</taxon>
    </lineage>
</organism>
<comment type="caution">
    <text evidence="2">The sequence shown here is derived from an EMBL/GenBank/DDBJ whole genome shotgun (WGS) entry which is preliminary data.</text>
</comment>
<dbReference type="Proteomes" id="UP000324222">
    <property type="component" value="Unassembled WGS sequence"/>
</dbReference>
<keyword evidence="3" id="KW-1185">Reference proteome</keyword>
<name>A0A5B7KGQ7_PORTR</name>
<dbReference type="EMBL" id="VSRR010148885">
    <property type="protein sequence ID" value="MPD06004.1"/>
    <property type="molecule type" value="Genomic_DNA"/>
</dbReference>
<evidence type="ECO:0000313" key="3">
    <source>
        <dbReference type="Proteomes" id="UP000324222"/>
    </source>
</evidence>
<feature type="compositionally biased region" description="Basic and acidic residues" evidence="1">
    <location>
        <begin position="38"/>
        <end position="52"/>
    </location>
</feature>
<accession>A0A5B7KGQ7</accession>
<feature type="compositionally biased region" description="Polar residues" evidence="1">
    <location>
        <begin position="21"/>
        <end position="34"/>
    </location>
</feature>
<gene>
    <name evidence="2" type="ORF">E2C01_101781</name>
</gene>
<evidence type="ECO:0000313" key="2">
    <source>
        <dbReference type="EMBL" id="MPD06004.1"/>
    </source>
</evidence>